<sequence>MTFTLNEYEKNRQEVLNQLSQLVLLLEEMGLLEQADKIGELKDDLLNEYFQIAVVGEFNRGKSTFINALLGSRLLPSANKPTTAILNQITFAKEPEIELHYHNMARKPEQISEQQFHDLVAPIEPIRGDRESERQYEAHANKLAEISFARIGYPLEFLKEGVLIIDTPGTNDLDAAREQITNNIIPKSDAAILVLAATKILSDSEMSLLRDRLLSNDIQKIFLVVNFKDRLLTEMEQKKVLEYAADKLKNIISSPRLFLVSTKFALNARRLLNGEQLTGKNALDVWDIEDTGLPEFERALAEFLQFERGAVKLQRPIDRALKQIRKTLEETVSFEKTALTVSIQDVMQKVEAFKPSVQEAKVKTRDALNAMQMELRKSEEDITRWHDSALRNIADQALAAFDRHRSMSVEDIRRKVEDTVAPLERDLFNERKKKTGEAFKAALGKVSKILDEERLKLQEGMSRIIGNEWKEYASSEFAIVLDQAAAASAKVDFFDEVLTDLYGAWDNHRGVIGKILIGTGVVLTHMVKGLFSWLFGGVDPKQKMRDQLTQQYQSMRQEKKSQLQNEWKGMEQFARQEVNRIVQDSTNELERQLQTLQANAGLEETETDRKMDIINRREKRLQNIERSLSDLLKTIVDKQMKVRV</sequence>
<dbReference type="Pfam" id="PF00350">
    <property type="entry name" value="Dynamin_N"/>
    <property type="match status" value="1"/>
</dbReference>
<keyword evidence="2" id="KW-0547">Nucleotide-binding</keyword>
<keyword evidence="4" id="KW-0342">GTP-binding</keyword>
<dbReference type="PANTHER" id="PTHR10465">
    <property type="entry name" value="TRANSMEMBRANE GTPASE FZO1"/>
    <property type="match status" value="1"/>
</dbReference>
<dbReference type="SUPFAM" id="SSF52540">
    <property type="entry name" value="P-loop containing nucleoside triphosphate hydrolases"/>
    <property type="match status" value="1"/>
</dbReference>
<dbReference type="EMBL" id="SUPK01000004">
    <property type="protein sequence ID" value="TJY42220.1"/>
    <property type="molecule type" value="Genomic_DNA"/>
</dbReference>
<accession>A0A4U0FBX0</accession>
<dbReference type="InterPro" id="IPR045063">
    <property type="entry name" value="Dynamin_N"/>
</dbReference>
<keyword evidence="6" id="KW-0175">Coiled coil</keyword>
<reference evidence="8 9" key="1">
    <citation type="submission" date="2019-04" db="EMBL/GenBank/DDBJ databases">
        <title>Cohnella sp. nov., isolated from soil.</title>
        <authorList>
            <person name="Kim W."/>
        </authorList>
    </citation>
    <scope>NUCLEOTIDE SEQUENCE [LARGE SCALE GENOMIC DNA]</scope>
    <source>
        <strain evidence="8 9">CAU 1483</strain>
    </source>
</reference>
<dbReference type="GO" id="GO:0003924">
    <property type="term" value="F:GTPase activity"/>
    <property type="evidence" value="ECO:0007669"/>
    <property type="project" value="InterPro"/>
</dbReference>
<evidence type="ECO:0000256" key="1">
    <source>
        <dbReference type="ARBA" id="ARBA00004370"/>
    </source>
</evidence>
<dbReference type="Gene3D" id="3.40.50.300">
    <property type="entry name" value="P-loop containing nucleotide triphosphate hydrolases"/>
    <property type="match status" value="1"/>
</dbReference>
<evidence type="ECO:0000256" key="4">
    <source>
        <dbReference type="ARBA" id="ARBA00023134"/>
    </source>
</evidence>
<feature type="domain" description="Dynamin N-terminal" evidence="7">
    <location>
        <begin position="52"/>
        <end position="227"/>
    </location>
</feature>
<evidence type="ECO:0000256" key="6">
    <source>
        <dbReference type="SAM" id="Coils"/>
    </source>
</evidence>
<keyword evidence="3" id="KW-0378">Hydrolase</keyword>
<evidence type="ECO:0000256" key="3">
    <source>
        <dbReference type="ARBA" id="ARBA00022801"/>
    </source>
</evidence>
<comment type="caution">
    <text evidence="8">The sequence shown here is derived from an EMBL/GenBank/DDBJ whole genome shotgun (WGS) entry which is preliminary data.</text>
</comment>
<proteinExistence type="predicted"/>
<organism evidence="8 9">
    <name type="scientific">Cohnella pontilimi</name>
    <dbReference type="NCBI Taxonomy" id="2564100"/>
    <lineage>
        <taxon>Bacteria</taxon>
        <taxon>Bacillati</taxon>
        <taxon>Bacillota</taxon>
        <taxon>Bacilli</taxon>
        <taxon>Bacillales</taxon>
        <taxon>Paenibacillaceae</taxon>
        <taxon>Cohnella</taxon>
    </lineage>
</organism>
<dbReference type="CDD" id="cd09912">
    <property type="entry name" value="DLP_2"/>
    <property type="match status" value="1"/>
</dbReference>
<dbReference type="InterPro" id="IPR027417">
    <property type="entry name" value="P-loop_NTPase"/>
</dbReference>
<feature type="coiled-coil region" evidence="6">
    <location>
        <begin position="545"/>
        <end position="634"/>
    </location>
</feature>
<keyword evidence="5" id="KW-0472">Membrane</keyword>
<comment type="subcellular location">
    <subcellularLocation>
        <location evidence="1">Membrane</location>
    </subcellularLocation>
</comment>
<dbReference type="PANTHER" id="PTHR10465:SF0">
    <property type="entry name" value="SARCALUMENIN"/>
    <property type="match status" value="1"/>
</dbReference>
<evidence type="ECO:0000313" key="9">
    <source>
        <dbReference type="Proteomes" id="UP000309673"/>
    </source>
</evidence>
<keyword evidence="9" id="KW-1185">Reference proteome</keyword>
<dbReference type="GO" id="GO:0005525">
    <property type="term" value="F:GTP binding"/>
    <property type="evidence" value="ECO:0007669"/>
    <property type="project" value="UniProtKB-KW"/>
</dbReference>
<dbReference type="OrthoDB" id="5477114at2"/>
<evidence type="ECO:0000256" key="2">
    <source>
        <dbReference type="ARBA" id="ARBA00022741"/>
    </source>
</evidence>
<dbReference type="InterPro" id="IPR027094">
    <property type="entry name" value="Mitofusin_fam"/>
</dbReference>
<dbReference type="Proteomes" id="UP000309673">
    <property type="component" value="Unassembled WGS sequence"/>
</dbReference>
<dbReference type="AlphaFoldDB" id="A0A4U0FBX0"/>
<evidence type="ECO:0000256" key="5">
    <source>
        <dbReference type="ARBA" id="ARBA00023136"/>
    </source>
</evidence>
<gene>
    <name evidence="8" type="ORF">E5161_09425</name>
</gene>
<name>A0A4U0FBX0_9BACL</name>
<evidence type="ECO:0000259" key="7">
    <source>
        <dbReference type="Pfam" id="PF00350"/>
    </source>
</evidence>
<protein>
    <recommendedName>
        <fullName evidence="7">Dynamin N-terminal domain-containing protein</fullName>
    </recommendedName>
</protein>
<evidence type="ECO:0000313" key="8">
    <source>
        <dbReference type="EMBL" id="TJY42220.1"/>
    </source>
</evidence>
<dbReference type="GO" id="GO:0016020">
    <property type="term" value="C:membrane"/>
    <property type="evidence" value="ECO:0007669"/>
    <property type="project" value="UniProtKB-SubCell"/>
</dbReference>
<dbReference type="RefSeq" id="WP_136777475.1">
    <property type="nucleotide sequence ID" value="NZ_SUPK01000004.1"/>
</dbReference>